<comment type="caution">
    <text evidence="2">The sequence shown here is derived from an EMBL/GenBank/DDBJ whole genome shotgun (WGS) entry which is preliminary data.</text>
</comment>
<dbReference type="Pfam" id="PF25952">
    <property type="entry name" value="DUF7990"/>
    <property type="match status" value="1"/>
</dbReference>
<reference evidence="4 5" key="1">
    <citation type="submission" date="2017-07" db="EMBL/GenBank/DDBJ databases">
        <title>Draft genome sequence of aerobic hyperthermophilic archaea, Pyrobaculum aerophilum YKB31 and YKB32.</title>
        <authorList>
            <person name="Mochizuki T."/>
            <person name="Berliner A.J."/>
            <person name="Yoshida-Takashima Y."/>
            <person name="Takaki Y."/>
            <person name="Nunoura T."/>
            <person name="Takai K."/>
        </authorList>
    </citation>
    <scope>NUCLEOTIDE SEQUENCE [LARGE SCALE GENOMIC DNA]</scope>
    <source>
        <strain evidence="3 5">YKB31</strain>
        <strain evidence="2 4">YKB32</strain>
    </source>
</reference>
<evidence type="ECO:0000313" key="1">
    <source>
        <dbReference type="EMBL" id="HII45930.1"/>
    </source>
</evidence>
<dbReference type="AlphaFoldDB" id="A0A371QXD3"/>
<protein>
    <submittedName>
        <fullName evidence="2">Uncharacterized protein</fullName>
    </submittedName>
</protein>
<accession>A0A371QXD3</accession>
<evidence type="ECO:0000313" key="4">
    <source>
        <dbReference type="Proteomes" id="UP000256877"/>
    </source>
</evidence>
<evidence type="ECO:0000313" key="2">
    <source>
        <dbReference type="EMBL" id="RFA95097.1"/>
    </source>
</evidence>
<dbReference type="Proteomes" id="UP000257123">
    <property type="component" value="Unassembled WGS sequence"/>
</dbReference>
<dbReference type="InterPro" id="IPR058303">
    <property type="entry name" value="DUF7990"/>
</dbReference>
<proteinExistence type="predicted"/>
<dbReference type="EMBL" id="NMUE01000015">
    <property type="protein sequence ID" value="RFA96094.1"/>
    <property type="molecule type" value="Genomic_DNA"/>
</dbReference>
<dbReference type="EMBL" id="NMUF01000062">
    <property type="protein sequence ID" value="RFA95097.1"/>
    <property type="molecule type" value="Genomic_DNA"/>
</dbReference>
<dbReference type="GeneID" id="38937852"/>
<evidence type="ECO:0000313" key="3">
    <source>
        <dbReference type="EMBL" id="RFA96094.1"/>
    </source>
</evidence>
<evidence type="ECO:0000313" key="5">
    <source>
        <dbReference type="Proteomes" id="UP000257123"/>
    </source>
</evidence>
<name>A0A371QXD3_9CREN</name>
<dbReference type="RefSeq" id="WP_116421079.1">
    <property type="nucleotide sequence ID" value="NZ_DAIOPL010000016.1"/>
</dbReference>
<gene>
    <name evidence="3" type="ORF">CGL51_06085</name>
    <name evidence="2" type="ORF">CGL52_13230</name>
    <name evidence="1" type="ORF">HA333_00210</name>
</gene>
<dbReference type="Proteomes" id="UP000651120">
    <property type="component" value="Unassembled WGS sequence"/>
</dbReference>
<reference evidence="1" key="2">
    <citation type="journal article" date="2020" name="bioRxiv">
        <title>A rank-normalized archaeal taxonomy based on genome phylogeny resolves widespread incomplete and uneven classifications.</title>
        <authorList>
            <person name="Rinke C."/>
            <person name="Chuvochina M."/>
            <person name="Mussig A.J."/>
            <person name="Chaumeil P.-A."/>
            <person name="Waite D.W."/>
            <person name="Whitman W.B."/>
            <person name="Parks D.H."/>
            <person name="Hugenholtz P."/>
        </authorList>
    </citation>
    <scope>NUCLEOTIDE SEQUENCE</scope>
    <source>
        <strain evidence="1">UBA8839</strain>
    </source>
</reference>
<dbReference type="EMBL" id="DUJP01000003">
    <property type="protein sequence ID" value="HII45930.1"/>
    <property type="molecule type" value="Genomic_DNA"/>
</dbReference>
<sequence>MFEKIRLFFKGAFQHKLTGAIEEDLHRKDAAMKLFILSEFAGIPNPLSYLLLDIMPYLLASGDIDEAFEEPSLDFHP</sequence>
<organism evidence="2 4">
    <name type="scientific">Pyrobaculum aerophilum</name>
    <dbReference type="NCBI Taxonomy" id="13773"/>
    <lineage>
        <taxon>Archaea</taxon>
        <taxon>Thermoproteota</taxon>
        <taxon>Thermoprotei</taxon>
        <taxon>Thermoproteales</taxon>
        <taxon>Thermoproteaceae</taxon>
        <taxon>Pyrobaculum</taxon>
    </lineage>
</organism>
<dbReference type="Proteomes" id="UP000256877">
    <property type="component" value="Unassembled WGS sequence"/>
</dbReference>